<evidence type="ECO:0000256" key="1">
    <source>
        <dbReference type="ARBA" id="ARBA00007430"/>
    </source>
</evidence>
<gene>
    <name evidence="3" type="ORF">J3E07_000844</name>
</gene>
<dbReference type="EMBL" id="JAGGMV010000002">
    <property type="protein sequence ID" value="MBP2201432.1"/>
    <property type="molecule type" value="Genomic_DNA"/>
</dbReference>
<dbReference type="Proteomes" id="UP000740329">
    <property type="component" value="Unassembled WGS sequence"/>
</dbReference>
<evidence type="ECO:0000313" key="3">
    <source>
        <dbReference type="EMBL" id="MBP2201432.1"/>
    </source>
</evidence>
<dbReference type="PANTHER" id="PTHR43318:SF2">
    <property type="entry name" value="UDP-N-ACETYLGLUCOSAMINE 4,6-DEHYDRATASE (INVERTING)"/>
    <property type="match status" value="1"/>
</dbReference>
<dbReference type="Gene3D" id="3.40.50.720">
    <property type="entry name" value="NAD(P)-binding Rossmann-like Domain"/>
    <property type="match status" value="1"/>
</dbReference>
<dbReference type="Pfam" id="PF02719">
    <property type="entry name" value="Polysacc_synt_2"/>
    <property type="match status" value="1"/>
</dbReference>
<dbReference type="SUPFAM" id="SSF51735">
    <property type="entry name" value="NAD(P)-binding Rossmann-fold domains"/>
    <property type="match status" value="1"/>
</dbReference>
<dbReference type="RefSeq" id="WP_209590919.1">
    <property type="nucleotide sequence ID" value="NZ_JAGGMV010000002.1"/>
</dbReference>
<dbReference type="CDD" id="cd05237">
    <property type="entry name" value="UDP_invert_4-6DH_SDR_e"/>
    <property type="match status" value="1"/>
</dbReference>
<comment type="caution">
    <text evidence="3">The sequence shown here is derived from an EMBL/GenBank/DDBJ whole genome shotgun (WGS) entry which is preliminary data.</text>
</comment>
<reference evidence="3" key="1">
    <citation type="submission" date="2021-03" db="EMBL/GenBank/DDBJ databases">
        <title>Genomic Encyclopedia of Type Strains, Phase IV (KMG-V): Genome sequencing to study the core and pangenomes of soil and plant-associated prokaryotes.</title>
        <authorList>
            <person name="Whitman W."/>
        </authorList>
    </citation>
    <scope>NUCLEOTIDE SEQUENCE</scope>
    <source>
        <strain evidence="3">C4</strain>
    </source>
</reference>
<protein>
    <submittedName>
        <fullName evidence="3">FlaA1/EpsC-like NDP-sugar epimerase</fullName>
    </submittedName>
</protein>
<comment type="similarity">
    <text evidence="1">Belongs to the polysaccharide synthase family.</text>
</comment>
<name>A0A8J7USA5_METVO</name>
<evidence type="ECO:0000313" key="4">
    <source>
        <dbReference type="Proteomes" id="UP000740329"/>
    </source>
</evidence>
<dbReference type="AlphaFoldDB" id="A0A8J7USA5"/>
<accession>A0A8J7USA5</accession>
<feature type="domain" description="Polysaccharide biosynthesis protein CapD-like" evidence="2">
    <location>
        <begin position="8"/>
        <end position="284"/>
    </location>
</feature>
<organism evidence="3 4">
    <name type="scientific">Methanococcus voltae</name>
    <dbReference type="NCBI Taxonomy" id="2188"/>
    <lineage>
        <taxon>Archaea</taxon>
        <taxon>Methanobacteriati</taxon>
        <taxon>Methanobacteriota</taxon>
        <taxon>Methanomada group</taxon>
        <taxon>Methanococci</taxon>
        <taxon>Methanococcales</taxon>
        <taxon>Methanococcaceae</taxon>
        <taxon>Methanococcus</taxon>
    </lineage>
</organism>
<proteinExistence type="inferred from homology"/>
<dbReference type="InterPro" id="IPR051203">
    <property type="entry name" value="Polysaccharide_Synthase-Rel"/>
</dbReference>
<dbReference type="InterPro" id="IPR036291">
    <property type="entry name" value="NAD(P)-bd_dom_sf"/>
</dbReference>
<dbReference type="PANTHER" id="PTHR43318">
    <property type="entry name" value="UDP-N-ACETYLGLUCOSAMINE 4,6-DEHYDRATASE"/>
    <property type="match status" value="1"/>
</dbReference>
<sequence>MDFKGKTVLITGGTGFLGRALVKEILKQDPHSIRVFSRDEVKHYKLQELFGKNEKIRSLIGDVRDYDRLKKALKGVDIVIHAAALKRLDILEYNVEESIKTNIMGTLNVINACLENNVEKAILVSTDKACSPVNTYGACKFVSERIFTESNYNKGSCKTIFSCVRYGNVLESTGSVIPFFEDKIINGKKIPLTDPRMTRFIISPQEAVQLIFNALTYAVGGEVFIPKLPAFKITDLIEILNEKHNSSNGVELIGLRPGEKIHELMINYAEVPRTYDFKNMYVIKSEIQKYRDNEPVPEYIKEDKRLNEKMLTEYSSEQAVVTKEEVKEIFSKLGLI</sequence>
<dbReference type="InterPro" id="IPR003869">
    <property type="entry name" value="Polysac_CapD-like"/>
</dbReference>
<evidence type="ECO:0000259" key="2">
    <source>
        <dbReference type="Pfam" id="PF02719"/>
    </source>
</evidence>